<dbReference type="RefSeq" id="WP_101895644.1">
    <property type="nucleotide sequence ID" value="NZ_CP022684.1"/>
</dbReference>
<dbReference type="AlphaFoldDB" id="A0A2K9LPW4"/>
<dbReference type="EMBL" id="CP022684">
    <property type="protein sequence ID" value="AUM14270.1"/>
    <property type="molecule type" value="Genomic_DNA"/>
</dbReference>
<dbReference type="Gene3D" id="3.40.50.2300">
    <property type="match status" value="1"/>
</dbReference>
<protein>
    <recommendedName>
        <fullName evidence="3">DUF4154 domain-containing protein</fullName>
    </recommendedName>
</protein>
<name>A0A2K9LPW4_9GAMM</name>
<evidence type="ECO:0000313" key="2">
    <source>
        <dbReference type="Proteomes" id="UP000235116"/>
    </source>
</evidence>
<dbReference type="Proteomes" id="UP000235116">
    <property type="component" value="Chromosome"/>
</dbReference>
<keyword evidence="2" id="KW-1185">Reference proteome</keyword>
<dbReference type="KEGG" id="kak:Kalk_18380"/>
<sequence>MPSFSVLADEFIQRRADVGLKLFRTFVTADLDIESKAQEDQLLVILTYANDASTAQEHQQKLQSTFTSLNNIPVIVRAANIQQILKQTNPKPAALFISQPLNDDERKTLVNYSITQGVIIFSPYEGDVEQGILAGISVQATVRPLINMHTLQKGKFHIKPFYLKVAKHHE</sequence>
<accession>A0A2K9LPW4</accession>
<gene>
    <name evidence="1" type="ORF">Kalk_18380</name>
</gene>
<reference evidence="2" key="1">
    <citation type="submission" date="2017-08" db="EMBL/GenBank/DDBJ databases">
        <title>Direct submision.</title>
        <authorList>
            <person name="Kim S.-J."/>
            <person name="Rhee S.-K."/>
        </authorList>
    </citation>
    <scope>NUCLEOTIDE SEQUENCE [LARGE SCALE GENOMIC DNA]</scope>
    <source>
        <strain evidence="2">GI5</strain>
    </source>
</reference>
<evidence type="ECO:0000313" key="1">
    <source>
        <dbReference type="EMBL" id="AUM14270.1"/>
    </source>
</evidence>
<dbReference type="OrthoDB" id="5765973at2"/>
<evidence type="ECO:0008006" key="3">
    <source>
        <dbReference type="Google" id="ProtNLM"/>
    </source>
</evidence>
<organism evidence="1 2">
    <name type="scientific">Ketobacter alkanivorans</name>
    <dbReference type="NCBI Taxonomy" id="1917421"/>
    <lineage>
        <taxon>Bacteria</taxon>
        <taxon>Pseudomonadati</taxon>
        <taxon>Pseudomonadota</taxon>
        <taxon>Gammaproteobacteria</taxon>
        <taxon>Pseudomonadales</taxon>
        <taxon>Ketobacteraceae</taxon>
        <taxon>Ketobacter</taxon>
    </lineage>
</organism>
<proteinExistence type="predicted"/>